<keyword evidence="15" id="KW-1185">Reference proteome</keyword>
<dbReference type="EC" id="2.7.11.25" evidence="2"/>
<evidence type="ECO:0000256" key="6">
    <source>
        <dbReference type="ARBA" id="ARBA00022777"/>
    </source>
</evidence>
<dbReference type="Gene3D" id="3.30.200.20">
    <property type="entry name" value="Phosphorylase Kinase, domain 1"/>
    <property type="match status" value="1"/>
</dbReference>
<organism evidence="14 15">
    <name type="scientific">Senna tora</name>
    <dbReference type="NCBI Taxonomy" id="362788"/>
    <lineage>
        <taxon>Eukaryota</taxon>
        <taxon>Viridiplantae</taxon>
        <taxon>Streptophyta</taxon>
        <taxon>Embryophyta</taxon>
        <taxon>Tracheophyta</taxon>
        <taxon>Spermatophyta</taxon>
        <taxon>Magnoliopsida</taxon>
        <taxon>eudicotyledons</taxon>
        <taxon>Gunneridae</taxon>
        <taxon>Pentapetalae</taxon>
        <taxon>rosids</taxon>
        <taxon>fabids</taxon>
        <taxon>Fabales</taxon>
        <taxon>Fabaceae</taxon>
        <taxon>Caesalpinioideae</taxon>
        <taxon>Cassia clade</taxon>
        <taxon>Senna</taxon>
    </lineage>
</organism>
<dbReference type="SUPFAM" id="SSF56112">
    <property type="entry name" value="Protein kinase-like (PK-like)"/>
    <property type="match status" value="1"/>
</dbReference>
<keyword evidence="4" id="KW-0808">Transferase</keyword>
<name>A0A834WH66_9FABA</name>
<evidence type="ECO:0000256" key="10">
    <source>
        <dbReference type="PROSITE-ProRule" id="PRU10141"/>
    </source>
</evidence>
<dbReference type="OrthoDB" id="266718at2759"/>
<evidence type="ECO:0000313" key="14">
    <source>
        <dbReference type="EMBL" id="KAF7816904.1"/>
    </source>
</evidence>
<evidence type="ECO:0000256" key="11">
    <source>
        <dbReference type="SAM" id="MobiDB-lite"/>
    </source>
</evidence>
<keyword evidence="3" id="KW-0723">Serine/threonine-protein kinase</keyword>
<dbReference type="InterPro" id="IPR011009">
    <property type="entry name" value="Kinase-like_dom_sf"/>
</dbReference>
<dbReference type="PROSITE" id="PS00107">
    <property type="entry name" value="PROTEIN_KINASE_ATP"/>
    <property type="match status" value="1"/>
</dbReference>
<evidence type="ECO:0000256" key="8">
    <source>
        <dbReference type="ARBA" id="ARBA00047559"/>
    </source>
</evidence>
<sequence length="713" mass="79313">MSHRLSSLHGTAFSVSLCNGVYQVLFSLYCAFLFSTISIWSARFPPLYSRLLPYRRSSTPKHTLPPISSGWVYFSMHHLSPFLAHRKQTNAMDLKKIRRKPKLERRNAAKYFEYDAGSSSSSLDDSSGSLYTRSMEFYDRSSFRIEGVEGEFDLICRSLGLSGPEDFAIPAAAWEALKVRSSSDLLPRLKLTELEIQEKEELGEKEANQIVSELDDKCEERVTIRDISESGKDEPAETSGCCSAGDGLCGTGVGGGIKGIRPPMIKPPPGMRRPVIDNTCSTWDILRDFAPQGERQLLENNGELNYSDDDQEMRREPEKAEIQKEEEAAEGREVDKVNAKGDEEHKVTTLSEIVAELSGSCSFTTSNEDDSSSTTTEPRSTNISPNGKFRRIIATNWQKGDLLGRGSFGSVYEGISEDGFFFAVKEVSLLDQGSQGKQSVFQLEQEIALLSQFEHENIVQYYGTERDESKLYIFLELVTKGSLASLYRRYNLRDSQVSAYTRQILHGLKYLHDRKVIHRDIKCANILVDASGSVKLADFGLAKVVKGKNQGYGLPADIWSLGCTVLEMLTGQIPYSHLECMQALFRIGKGEQPPVPDSLSKDARDFILQCVQVNPDGRPTAANLLNHPFVQRPVSMSSGSASPYIPLCTSLDVDNYLQCSAQSPTGVGLGSTVARVVTFRVCFLETKSILSTALDVQYQHHSRCKMLPRPSHI</sequence>
<dbReference type="PROSITE" id="PS50011">
    <property type="entry name" value="PROTEIN_KINASE_DOM"/>
    <property type="match status" value="1"/>
</dbReference>
<feature type="compositionally biased region" description="Basic and acidic residues" evidence="11">
    <location>
        <begin position="312"/>
        <end position="336"/>
    </location>
</feature>
<accession>A0A834WH66</accession>
<feature type="binding site" evidence="10">
    <location>
        <position position="425"/>
    </location>
    <ligand>
        <name>ATP</name>
        <dbReference type="ChEBI" id="CHEBI:30616"/>
    </ligand>
</feature>
<dbReference type="PANTHER" id="PTHR48016">
    <property type="entry name" value="MAP KINASE KINASE KINASE SSK2-RELATED-RELATED"/>
    <property type="match status" value="1"/>
</dbReference>
<dbReference type="AlphaFoldDB" id="A0A834WH66"/>
<dbReference type="GO" id="GO:0004709">
    <property type="term" value="F:MAP kinase kinase kinase activity"/>
    <property type="evidence" value="ECO:0007669"/>
    <property type="project" value="UniProtKB-EC"/>
</dbReference>
<dbReference type="InterPro" id="IPR017441">
    <property type="entry name" value="Protein_kinase_ATP_BS"/>
</dbReference>
<evidence type="ECO:0000313" key="15">
    <source>
        <dbReference type="Proteomes" id="UP000634136"/>
    </source>
</evidence>
<dbReference type="FunFam" id="1.10.510.10:FF:000359">
    <property type="entry name" value="Mitogen-activated protein kinase 1, putative, expressed"/>
    <property type="match status" value="1"/>
</dbReference>
<keyword evidence="7 10" id="KW-0067">ATP-binding</keyword>
<dbReference type="PROSITE" id="PS00108">
    <property type="entry name" value="PROTEIN_KINASE_ST"/>
    <property type="match status" value="1"/>
</dbReference>
<evidence type="ECO:0000259" key="13">
    <source>
        <dbReference type="PROSITE" id="PS50011"/>
    </source>
</evidence>
<proteinExistence type="inferred from homology"/>
<keyword evidence="12" id="KW-1133">Transmembrane helix</keyword>
<keyword evidence="12" id="KW-0472">Membrane</keyword>
<evidence type="ECO:0000256" key="5">
    <source>
        <dbReference type="ARBA" id="ARBA00022741"/>
    </source>
</evidence>
<dbReference type="GO" id="GO:1902065">
    <property type="term" value="P:response to L-glutamate"/>
    <property type="evidence" value="ECO:0007669"/>
    <property type="project" value="UniProtKB-ARBA"/>
</dbReference>
<comment type="similarity">
    <text evidence="1">Belongs to the protein kinase superfamily. STE Ser/Thr protein kinase family. MAP kinase kinase kinase subfamily.</text>
</comment>
<comment type="caution">
    <text evidence="14">The sequence shown here is derived from an EMBL/GenBank/DDBJ whole genome shotgun (WGS) entry which is preliminary data.</text>
</comment>
<protein>
    <recommendedName>
        <fullName evidence="2">mitogen-activated protein kinase kinase kinase</fullName>
        <ecNumber evidence="2">2.7.11.25</ecNumber>
    </recommendedName>
</protein>
<dbReference type="GO" id="GO:0005737">
    <property type="term" value="C:cytoplasm"/>
    <property type="evidence" value="ECO:0007669"/>
    <property type="project" value="TreeGrafter"/>
</dbReference>
<feature type="domain" description="Protein kinase" evidence="13">
    <location>
        <begin position="397"/>
        <end position="630"/>
    </location>
</feature>
<dbReference type="PANTHER" id="PTHR48016:SF29">
    <property type="entry name" value="MITOGEN-ACTIVATED PROTEIN KINASE KINASE KINASE 1-RELATED"/>
    <property type="match status" value="1"/>
</dbReference>
<dbReference type="Pfam" id="PF07714">
    <property type="entry name" value="PK_Tyr_Ser-Thr"/>
    <property type="match status" value="1"/>
</dbReference>
<feature type="region of interest" description="Disordered" evidence="11">
    <location>
        <begin position="294"/>
        <end position="336"/>
    </location>
</feature>
<feature type="compositionally biased region" description="Low complexity" evidence="11">
    <location>
        <begin position="362"/>
        <end position="382"/>
    </location>
</feature>
<gene>
    <name evidence="14" type="ORF">G2W53_030873</name>
</gene>
<dbReference type="InterPro" id="IPR000719">
    <property type="entry name" value="Prot_kinase_dom"/>
</dbReference>
<dbReference type="GO" id="GO:0005524">
    <property type="term" value="F:ATP binding"/>
    <property type="evidence" value="ECO:0007669"/>
    <property type="project" value="UniProtKB-UniRule"/>
</dbReference>
<dbReference type="Proteomes" id="UP000634136">
    <property type="component" value="Unassembled WGS sequence"/>
</dbReference>
<keyword evidence="12" id="KW-0812">Transmembrane</keyword>
<comment type="catalytic activity">
    <reaction evidence="9">
        <text>L-seryl-[protein] + ATP = O-phospho-L-seryl-[protein] + ADP + H(+)</text>
        <dbReference type="Rhea" id="RHEA:17989"/>
        <dbReference type="Rhea" id="RHEA-COMP:9863"/>
        <dbReference type="Rhea" id="RHEA-COMP:11604"/>
        <dbReference type="ChEBI" id="CHEBI:15378"/>
        <dbReference type="ChEBI" id="CHEBI:29999"/>
        <dbReference type="ChEBI" id="CHEBI:30616"/>
        <dbReference type="ChEBI" id="CHEBI:83421"/>
        <dbReference type="ChEBI" id="CHEBI:456216"/>
        <dbReference type="EC" id="2.7.11.25"/>
    </reaction>
</comment>
<evidence type="ECO:0000256" key="2">
    <source>
        <dbReference type="ARBA" id="ARBA00012406"/>
    </source>
</evidence>
<dbReference type="EMBL" id="JAAIUW010000009">
    <property type="protein sequence ID" value="KAF7816904.1"/>
    <property type="molecule type" value="Genomic_DNA"/>
</dbReference>
<dbReference type="Pfam" id="PF00069">
    <property type="entry name" value="Pkinase"/>
    <property type="match status" value="1"/>
</dbReference>
<keyword evidence="5 10" id="KW-0547">Nucleotide-binding</keyword>
<feature type="transmembrane region" description="Helical" evidence="12">
    <location>
        <begin position="20"/>
        <end position="42"/>
    </location>
</feature>
<evidence type="ECO:0000256" key="3">
    <source>
        <dbReference type="ARBA" id="ARBA00022527"/>
    </source>
</evidence>
<keyword evidence="6 14" id="KW-0418">Kinase</keyword>
<evidence type="ECO:0000256" key="1">
    <source>
        <dbReference type="ARBA" id="ARBA00006529"/>
    </source>
</evidence>
<reference evidence="14" key="1">
    <citation type="submission" date="2020-09" db="EMBL/GenBank/DDBJ databases">
        <title>Genome-Enabled Discovery of Anthraquinone Biosynthesis in Senna tora.</title>
        <authorList>
            <person name="Kang S.-H."/>
            <person name="Pandey R.P."/>
            <person name="Lee C.-M."/>
            <person name="Sim J.-S."/>
            <person name="Jeong J.-T."/>
            <person name="Choi B.-S."/>
            <person name="Jung M."/>
            <person name="Ginzburg D."/>
            <person name="Zhao K."/>
            <person name="Won S.Y."/>
            <person name="Oh T.-J."/>
            <person name="Yu Y."/>
            <person name="Kim N.-H."/>
            <person name="Lee O.R."/>
            <person name="Lee T.-H."/>
            <person name="Bashyal P."/>
            <person name="Kim T.-S."/>
            <person name="Lee W.-H."/>
            <person name="Kawkins C."/>
            <person name="Kim C.-K."/>
            <person name="Kim J.S."/>
            <person name="Ahn B.O."/>
            <person name="Rhee S.Y."/>
            <person name="Sohng J.K."/>
        </authorList>
    </citation>
    <scope>NUCLEOTIDE SEQUENCE</scope>
    <source>
        <tissue evidence="14">Leaf</tissue>
    </source>
</reference>
<comment type="catalytic activity">
    <reaction evidence="8">
        <text>L-threonyl-[protein] + ATP = O-phospho-L-threonyl-[protein] + ADP + H(+)</text>
        <dbReference type="Rhea" id="RHEA:46608"/>
        <dbReference type="Rhea" id="RHEA-COMP:11060"/>
        <dbReference type="Rhea" id="RHEA-COMP:11605"/>
        <dbReference type="ChEBI" id="CHEBI:15378"/>
        <dbReference type="ChEBI" id="CHEBI:30013"/>
        <dbReference type="ChEBI" id="CHEBI:30616"/>
        <dbReference type="ChEBI" id="CHEBI:61977"/>
        <dbReference type="ChEBI" id="CHEBI:456216"/>
        <dbReference type="EC" id="2.7.11.25"/>
    </reaction>
</comment>
<feature type="region of interest" description="Disordered" evidence="11">
    <location>
        <begin position="361"/>
        <end position="386"/>
    </location>
</feature>
<evidence type="ECO:0000256" key="7">
    <source>
        <dbReference type="ARBA" id="ARBA00022840"/>
    </source>
</evidence>
<dbReference type="InterPro" id="IPR001245">
    <property type="entry name" value="Ser-Thr/Tyr_kinase_cat_dom"/>
</dbReference>
<dbReference type="SMART" id="SM00220">
    <property type="entry name" value="S_TKc"/>
    <property type="match status" value="1"/>
</dbReference>
<dbReference type="Gene3D" id="1.10.510.10">
    <property type="entry name" value="Transferase(Phosphotransferase) domain 1"/>
    <property type="match status" value="1"/>
</dbReference>
<evidence type="ECO:0000256" key="12">
    <source>
        <dbReference type="SAM" id="Phobius"/>
    </source>
</evidence>
<evidence type="ECO:0000256" key="4">
    <source>
        <dbReference type="ARBA" id="ARBA00022679"/>
    </source>
</evidence>
<dbReference type="InterPro" id="IPR050538">
    <property type="entry name" value="MAP_kinase_kinase_kinase"/>
</dbReference>
<dbReference type="InterPro" id="IPR008271">
    <property type="entry name" value="Ser/Thr_kinase_AS"/>
</dbReference>
<evidence type="ECO:0000256" key="9">
    <source>
        <dbReference type="ARBA" id="ARBA00048329"/>
    </source>
</evidence>